<keyword evidence="6 9" id="KW-0406">Ion transport</keyword>
<proteinExistence type="inferred from homology"/>
<evidence type="ECO:0000256" key="7">
    <source>
        <dbReference type="ARBA" id="ARBA00023128"/>
    </source>
</evidence>
<comment type="function">
    <text evidence="9">Subunit b, of the mitochondrial membrane ATP synthase complex (F(1)F(0) ATP synthase or Complex V) that produces ATP from ADP in the presence of a proton gradient across the membrane which is generated by electron transport complexes of the respiratory chain. ATP synthase complex consist of a soluble F(1) head domain - the catalytic core - and a membrane F(1) domain - the membrane proton channel. These two domains are linked by a central stalk rotating inside the F(1) region and a stationary peripheral stalk. During catalysis, ATP synthesis in the catalytic domain of F(1) is coupled via a rotary mechanism of the central stalk subunits to proton translocation. In vivo, can only synthesize ATP although its ATP hydrolase activity can be activated artificially in vitro. Part of the complex F(0) domain. Part of the complex F(0) domain and the peripheric stalk, which acts as a stator to hold the catalytic alpha(3)beta(3) subcomplex and subunit a/ATP6 static relative to the rotary elements.</text>
</comment>
<keyword evidence="4 9" id="KW-0375">Hydrogen ion transport</keyword>
<accession>A0ABP1QLF6</accession>
<name>A0ABP1QLF6_9HEXA</name>
<keyword evidence="2 9" id="KW-0813">Transport</keyword>
<evidence type="ECO:0000256" key="6">
    <source>
        <dbReference type="ARBA" id="ARBA00023065"/>
    </source>
</evidence>
<keyword evidence="8 9" id="KW-0472">Membrane</keyword>
<dbReference type="EMBL" id="CAXLJM020000038">
    <property type="protein sequence ID" value="CAL8106808.1"/>
    <property type="molecule type" value="Genomic_DNA"/>
</dbReference>
<keyword evidence="5 9" id="KW-0999">Mitochondrion inner membrane</keyword>
<reference evidence="10 11" key="1">
    <citation type="submission" date="2024-08" db="EMBL/GenBank/DDBJ databases">
        <authorList>
            <person name="Cucini C."/>
            <person name="Frati F."/>
        </authorList>
    </citation>
    <scope>NUCLEOTIDE SEQUENCE [LARGE SCALE GENOMIC DNA]</scope>
</reference>
<comment type="caution">
    <text evidence="10">The sequence shown here is derived from an EMBL/GenBank/DDBJ whole genome shotgun (WGS) entry which is preliminary data.</text>
</comment>
<evidence type="ECO:0000313" key="10">
    <source>
        <dbReference type="EMBL" id="CAL8106808.1"/>
    </source>
</evidence>
<comment type="subunit">
    <text evidence="9">F-type ATPases have 2 components, CF(1) - the catalytic core - and CF(0) - the membrane proton channel. CF(1) and CF(0) have multiple subunits.</text>
</comment>
<sequence length="268" mass="30441">MMLSRLVRPSKSAISQLGTVSVVQGSQLPANSLCVVRCITSGTKAQAPFKEGPERDLVNFPRPKQLINPSPVRLGVFPDSWFTFFYNKTGVTGPYAFGGGLLTYLLSKEIWVLEHEFWGGVSFFIMIIYAVKKFGPQTSAYLEKEIQNDLDEMNAGKINEIEGYTKSIENEKKSQFQAEGQKMLFEVKRENIALQLEAVYRERLMEVYRSVKNRLDYQLEKTNAERNVQQKHMVNWIVSNVKKAITTESEQENIKKCIGDLKALAARA</sequence>
<dbReference type="PANTHER" id="PTHR12733:SF3">
    <property type="entry name" value="ATP SYNTHASE F(0) COMPLEX SUBUNIT B1, MITOCHONDRIAL"/>
    <property type="match status" value="1"/>
</dbReference>
<evidence type="ECO:0000256" key="4">
    <source>
        <dbReference type="ARBA" id="ARBA00022781"/>
    </source>
</evidence>
<keyword evidence="7 9" id="KW-0496">Mitochondrion</keyword>
<dbReference type="InterPro" id="IPR013837">
    <property type="entry name" value="ATP_synth_F0_suB"/>
</dbReference>
<protein>
    <recommendedName>
        <fullName evidence="9">ATP synthase subunit b</fullName>
    </recommendedName>
</protein>
<dbReference type="InterPro" id="IPR008688">
    <property type="entry name" value="ATP_synth_Bsub_B/MI25"/>
</dbReference>
<dbReference type="Proteomes" id="UP001642540">
    <property type="component" value="Unassembled WGS sequence"/>
</dbReference>
<organism evidence="10 11">
    <name type="scientific">Orchesella dallaii</name>
    <dbReference type="NCBI Taxonomy" id="48710"/>
    <lineage>
        <taxon>Eukaryota</taxon>
        <taxon>Metazoa</taxon>
        <taxon>Ecdysozoa</taxon>
        <taxon>Arthropoda</taxon>
        <taxon>Hexapoda</taxon>
        <taxon>Collembola</taxon>
        <taxon>Entomobryomorpha</taxon>
        <taxon>Entomobryoidea</taxon>
        <taxon>Orchesellidae</taxon>
        <taxon>Orchesellinae</taxon>
        <taxon>Orchesella</taxon>
    </lineage>
</organism>
<keyword evidence="11" id="KW-1185">Reference proteome</keyword>
<dbReference type="Gene3D" id="1.20.5.2210">
    <property type="match status" value="1"/>
</dbReference>
<dbReference type="Pfam" id="PF05405">
    <property type="entry name" value="Mt_ATP-synt_B"/>
    <property type="match status" value="1"/>
</dbReference>
<comment type="subcellular location">
    <subcellularLocation>
        <location evidence="9">Mitochondrion</location>
    </subcellularLocation>
    <subcellularLocation>
        <location evidence="9">Mitochondrion inner membrane</location>
    </subcellularLocation>
</comment>
<keyword evidence="3 9" id="KW-0138">CF(0)</keyword>
<dbReference type="PANTHER" id="PTHR12733">
    <property type="entry name" value="MITOCHONDRIAL ATP SYNTHASE B CHAIN"/>
    <property type="match status" value="1"/>
</dbReference>
<evidence type="ECO:0000256" key="1">
    <source>
        <dbReference type="ARBA" id="ARBA00007479"/>
    </source>
</evidence>
<comment type="similarity">
    <text evidence="1 9">Belongs to the eukaryotic ATPase B chain family.</text>
</comment>
<evidence type="ECO:0000256" key="8">
    <source>
        <dbReference type="ARBA" id="ARBA00023136"/>
    </source>
</evidence>
<evidence type="ECO:0000256" key="2">
    <source>
        <dbReference type="ARBA" id="ARBA00022448"/>
    </source>
</evidence>
<dbReference type="SUPFAM" id="SSF161060">
    <property type="entry name" value="ATP synthase B chain-like"/>
    <property type="match status" value="1"/>
</dbReference>
<evidence type="ECO:0000256" key="9">
    <source>
        <dbReference type="RuleBase" id="RU368017"/>
    </source>
</evidence>
<evidence type="ECO:0000313" key="11">
    <source>
        <dbReference type="Proteomes" id="UP001642540"/>
    </source>
</evidence>
<evidence type="ECO:0000256" key="3">
    <source>
        <dbReference type="ARBA" id="ARBA00022547"/>
    </source>
</evidence>
<gene>
    <name evidence="10" type="ORF">ODALV1_LOCUS12475</name>
</gene>
<evidence type="ECO:0000256" key="5">
    <source>
        <dbReference type="ARBA" id="ARBA00022792"/>
    </source>
</evidence>